<reference evidence="1" key="1">
    <citation type="submission" date="2008-06" db="EMBL/GenBank/DDBJ databases">
        <title>Complete sequence of chromosome of Prosthecochloris aestuarii DSM 271.</title>
        <authorList>
            <consortium name="US DOE Joint Genome Institute"/>
            <person name="Lucas S."/>
            <person name="Copeland A."/>
            <person name="Lapidus A."/>
            <person name="Glavina del Rio T."/>
            <person name="Dalin E."/>
            <person name="Tice H."/>
            <person name="Bruce D."/>
            <person name="Goodwin L."/>
            <person name="Pitluck S."/>
            <person name="Schmutz J."/>
            <person name="Larimer F."/>
            <person name="Land M."/>
            <person name="Hauser L."/>
            <person name="Kyrpides N."/>
            <person name="Anderson I."/>
            <person name="Liu Z."/>
            <person name="Li T."/>
            <person name="Zhao F."/>
            <person name="Overmann J."/>
            <person name="Bryant D.A."/>
            <person name="Richardson P."/>
        </authorList>
    </citation>
    <scope>NUCLEOTIDE SEQUENCE [LARGE SCALE GENOMIC DNA]</scope>
    <source>
        <strain evidence="1">DSM 271</strain>
    </source>
</reference>
<dbReference type="KEGG" id="paa:Paes_1525"/>
<gene>
    <name evidence="1" type="ordered locus">Paes_1525</name>
</gene>
<dbReference type="EMBL" id="CP001108">
    <property type="protein sequence ID" value="ACF46545.1"/>
    <property type="molecule type" value="Genomic_DNA"/>
</dbReference>
<dbReference type="NCBIfam" id="TIGR04282">
    <property type="entry name" value="glyco_like_cofC"/>
    <property type="match status" value="1"/>
</dbReference>
<evidence type="ECO:0000313" key="1">
    <source>
        <dbReference type="EMBL" id="ACF46545.1"/>
    </source>
</evidence>
<dbReference type="PANTHER" id="PTHR36529:SF1">
    <property type="entry name" value="GLYCOSYLTRANSFERASE"/>
    <property type="match status" value="1"/>
</dbReference>
<sequence>MNKPLLIIFTKNPVAGRVKTRLAASTSPDFALEIYQRLRKHTMLVVKQVDTDVAVWYSDHIPDNDIFSSCRAHLYLQKDGNLGEKMLEAFTEGFREGFERIVLIGTDCPELNAKIITSALNALNSHEVVIGPAKDGGYYLIGMRTLLPELFTDITWSTASVLCETEEKLKQQGTNYTLLPVLSDVDTLEDLLNIENGLP</sequence>
<dbReference type="Gene3D" id="3.90.550.10">
    <property type="entry name" value="Spore Coat Polysaccharide Biosynthesis Protein SpsA, Chain A"/>
    <property type="match status" value="1"/>
</dbReference>
<dbReference type="SUPFAM" id="SSF53448">
    <property type="entry name" value="Nucleotide-diphospho-sugar transferases"/>
    <property type="match status" value="1"/>
</dbReference>
<proteinExistence type="predicted"/>
<dbReference type="InterPro" id="IPR018641">
    <property type="entry name" value="Trfase_1_rSAM/seldom-assoc"/>
</dbReference>
<dbReference type="RefSeq" id="WP_012506078.1">
    <property type="nucleotide sequence ID" value="NC_011059.1"/>
</dbReference>
<name>B4S908_PROA2</name>
<dbReference type="Proteomes" id="UP000002725">
    <property type="component" value="Chromosome"/>
</dbReference>
<dbReference type="PANTHER" id="PTHR36529">
    <property type="entry name" value="SLL1095 PROTEIN"/>
    <property type="match status" value="1"/>
</dbReference>
<dbReference type="STRING" id="290512.Paes_1525"/>
<protein>
    <recommendedName>
        <fullName evidence="3">Glycosyltransferase</fullName>
    </recommendedName>
</protein>
<evidence type="ECO:0008006" key="3">
    <source>
        <dbReference type="Google" id="ProtNLM"/>
    </source>
</evidence>
<keyword evidence="2" id="KW-1185">Reference proteome</keyword>
<dbReference type="InterPro" id="IPR029044">
    <property type="entry name" value="Nucleotide-diphossugar_trans"/>
</dbReference>
<organism evidence="1 2">
    <name type="scientific">Prosthecochloris aestuarii (strain DSM 271 / SK 413)</name>
    <dbReference type="NCBI Taxonomy" id="290512"/>
    <lineage>
        <taxon>Bacteria</taxon>
        <taxon>Pseudomonadati</taxon>
        <taxon>Chlorobiota</taxon>
        <taxon>Chlorobiia</taxon>
        <taxon>Chlorobiales</taxon>
        <taxon>Chlorobiaceae</taxon>
        <taxon>Prosthecochloris</taxon>
    </lineage>
</organism>
<dbReference type="AlphaFoldDB" id="B4S908"/>
<evidence type="ECO:0000313" key="2">
    <source>
        <dbReference type="Proteomes" id="UP000002725"/>
    </source>
</evidence>
<dbReference type="Pfam" id="PF09837">
    <property type="entry name" value="DUF2064"/>
    <property type="match status" value="1"/>
</dbReference>
<dbReference type="HOGENOM" id="CLU_075662_2_0_10"/>
<accession>B4S908</accession>
<dbReference type="eggNOG" id="COG3222">
    <property type="taxonomic scope" value="Bacteria"/>
</dbReference>